<proteinExistence type="predicted"/>
<protein>
    <submittedName>
        <fullName evidence="1">Type III secretion apparatus protein PrgH</fullName>
    </submittedName>
</protein>
<dbReference type="AlphaFoldDB" id="A0A010S6M3"/>
<accession>A0A010S6M3</accession>
<dbReference type="RefSeq" id="WP_024264739.1">
    <property type="nucleotide sequence ID" value="NZ_AFOY02000004.1"/>
</dbReference>
<name>A0A010S6M3_PSEFL</name>
<evidence type="ECO:0000313" key="1">
    <source>
        <dbReference type="EMBL" id="EXF96159.1"/>
    </source>
</evidence>
<comment type="caution">
    <text evidence="1">The sequence shown here is derived from an EMBL/GenBank/DDBJ whole genome shotgun (WGS) entry which is preliminary data.</text>
</comment>
<dbReference type="Gene3D" id="3.30.70.1780">
    <property type="match status" value="1"/>
</dbReference>
<dbReference type="eggNOG" id="ENOG502ZBVJ">
    <property type="taxonomic scope" value="Bacteria"/>
</dbReference>
<dbReference type="EMBL" id="AFOY02000004">
    <property type="protein sequence ID" value="EXF96159.1"/>
    <property type="molecule type" value="Genomic_DNA"/>
</dbReference>
<dbReference type="HOGENOM" id="CLU_054956_0_0_6"/>
<evidence type="ECO:0000313" key="2">
    <source>
        <dbReference type="Proteomes" id="UP000022611"/>
    </source>
</evidence>
<dbReference type="Pfam" id="PF09480">
    <property type="entry name" value="PrgH"/>
    <property type="match status" value="1"/>
</dbReference>
<dbReference type="InterPro" id="IPR013387">
    <property type="entry name" value="T3SS_PrgH/EprH"/>
</dbReference>
<gene>
    <name evidence="1" type="ORF">HK44_022900</name>
</gene>
<dbReference type="Proteomes" id="UP000022611">
    <property type="component" value="Unassembled WGS sequence"/>
</dbReference>
<dbReference type="NCBIfam" id="TIGR02554">
    <property type="entry name" value="PrgH"/>
    <property type="match status" value="1"/>
</dbReference>
<dbReference type="GO" id="GO:0016020">
    <property type="term" value="C:membrane"/>
    <property type="evidence" value="ECO:0007669"/>
    <property type="project" value="InterPro"/>
</dbReference>
<dbReference type="Gene3D" id="2.60.200.20">
    <property type="match status" value="1"/>
</dbReference>
<dbReference type="PATRIC" id="fig|1042209.11.peg.1123"/>
<dbReference type="Gene3D" id="3.30.70.1770">
    <property type="match status" value="1"/>
</dbReference>
<organism evidence="1 2">
    <name type="scientific">Pseudomonas fluorescens HK44</name>
    <dbReference type="NCBI Taxonomy" id="1042209"/>
    <lineage>
        <taxon>Bacteria</taxon>
        <taxon>Pseudomonadati</taxon>
        <taxon>Pseudomonadota</taxon>
        <taxon>Gammaproteobacteria</taxon>
        <taxon>Pseudomonadales</taxon>
        <taxon>Pseudomonadaceae</taxon>
        <taxon>Pseudomonas</taxon>
    </lineage>
</organism>
<dbReference type="OrthoDB" id="9035799at2"/>
<dbReference type="InterPro" id="IPR019029">
    <property type="entry name" value="T3SS_PrgH/EprH-like"/>
</dbReference>
<dbReference type="Gene3D" id="3.30.300.170">
    <property type="match status" value="1"/>
</dbReference>
<sequence>MTDLSAPPLQPCVLRILNGPLQGCEFPLNEPRTLFIVAPVDVLGKSTCPVSVPPDAIFVPLDHGGCNFEVLLEEAVPGGVTVRLLDEPTETRHCLFQRREHIGDLQIVLRSHDQDWAPESLGMQRPPSLVATRRPWTRNTPAKWFGGGLALSVLVASVGVWSLPEPTPETDVRALITGVSAEVEVVNGRDQSIYVLVSSERDAGWSRQVLMRNNLLTGKVLVKDQERRRLEQLLVDHDPQLAWHSLDLKDPSVPRLLISAQRNVLTPSMQTRLVNALLEATPYARDVTVQVQNDTLLATLAQEGLQRLALGFSRVDHDHSVTFAVEGNLRDSELAAARHYIDGFYRQWGDRYVHFAIDLKDDSLKGKSFQTGPLGYIKMTSSSWHFPTQL</sequence>
<reference evidence="1 2" key="1">
    <citation type="journal article" date="2011" name="J. Bacteriol.">
        <title>Draft genome sequence of the polycyclic aromatic hydrocarbon-degrading, genetically engineered bioluminescent bioreporter Pseudomonas fluorescens HK44.</title>
        <authorList>
            <person name="Chauhan A."/>
            <person name="Layton A.C."/>
            <person name="Williams D.E."/>
            <person name="Smartt A.E."/>
            <person name="Ripp S."/>
            <person name="Karpinets T.V."/>
            <person name="Brown S.D."/>
            <person name="Sayler G.S."/>
        </authorList>
    </citation>
    <scope>NUCLEOTIDE SEQUENCE [LARGE SCALE GENOMIC DNA]</scope>
    <source>
        <strain evidence="1 2">HK44</strain>
    </source>
</reference>